<proteinExistence type="predicted"/>
<dbReference type="Proteomes" id="UP000001466">
    <property type="component" value="Segment"/>
</dbReference>
<dbReference type="KEGG" id="vg:5130359"/>
<evidence type="ECO:0000313" key="1">
    <source>
        <dbReference type="EMBL" id="AAX92490.1"/>
    </source>
</evidence>
<organism evidence="1 2">
    <name type="scientific">Staphylococcus phage Twort (strain DSM 17442 / HER 48)</name>
    <name type="common">Bacteriophage Twort</name>
    <dbReference type="NCBI Taxonomy" id="2908167"/>
    <lineage>
        <taxon>Viruses</taxon>
        <taxon>Duplodnaviria</taxon>
        <taxon>Heunggongvirae</taxon>
        <taxon>Uroviricota</taxon>
        <taxon>Caudoviricetes</taxon>
        <taxon>Herelleviridae</taxon>
        <taxon>Twortvirinae</taxon>
        <taxon>Twortvirus</taxon>
        <taxon>Twortvirus twort</taxon>
    </lineage>
</organism>
<dbReference type="RefSeq" id="YP_238616.1">
    <property type="nucleotide sequence ID" value="NC_007021.1"/>
</dbReference>
<evidence type="ECO:0000313" key="2">
    <source>
        <dbReference type="Proteomes" id="UP000001466"/>
    </source>
</evidence>
<dbReference type="GeneID" id="5130359"/>
<keyword evidence="2" id="KW-1185">Reference proteome</keyword>
<name>Q4Z989_BPTWO</name>
<sequence>MGAVKGYFKYPFCYIKIEFIKKKKELKLWLKRM</sequence>
<protein>
    <submittedName>
        <fullName evidence="1">ORF407</fullName>
    </submittedName>
</protein>
<accession>Q4Z989</accession>
<dbReference type="EMBL" id="AY954970">
    <property type="protein sequence ID" value="AAX92490.1"/>
    <property type="molecule type" value="Genomic_DNA"/>
</dbReference>
<organismHost>
    <name type="scientific">Twortvirus twort</name>
    <dbReference type="NCBI Taxonomy" id="55510"/>
</organismHost>
<reference evidence="1 2" key="1">
    <citation type="journal article" date="2005" name="Proc. Natl. Acad. Sci. U.S.A.">
        <title>The complete genomes and proteomes of 27 Staphylococcus aureus bacteriophages.</title>
        <authorList>
            <person name="Kwan T."/>
            <person name="Liu J."/>
            <person name="Dubow M."/>
            <person name="Gros P."/>
            <person name="Pelletier J."/>
        </authorList>
    </citation>
    <scope>NUCLEOTIDE SEQUENCE [LARGE SCALE GENOMIC DNA]</scope>
</reference>